<keyword evidence="3" id="KW-0998">Cell outer membrane</keyword>
<comment type="subcellular location">
    <subcellularLocation>
        <location evidence="1">Cell outer membrane</location>
    </subcellularLocation>
</comment>
<protein>
    <submittedName>
        <fullName evidence="6">TonB-dependent receptor</fullName>
    </submittedName>
</protein>
<dbReference type="EMBL" id="JAACJS010000002">
    <property type="protein sequence ID" value="NCI48342.1"/>
    <property type="molecule type" value="Genomic_DNA"/>
</dbReference>
<reference evidence="6 7" key="1">
    <citation type="submission" date="2020-01" db="EMBL/GenBank/DDBJ databases">
        <title>Genome analysis.</title>
        <authorList>
            <person name="Wu S."/>
            <person name="Wang G."/>
        </authorList>
    </citation>
    <scope>NUCLEOTIDE SEQUENCE [LARGE SCALE GENOMIC DNA]</scope>
    <source>
        <strain evidence="6 7">SYL130</strain>
    </source>
</reference>
<comment type="caution">
    <text evidence="6">The sequence shown here is derived from an EMBL/GenBank/DDBJ whole genome shotgun (WGS) entry which is preliminary data.</text>
</comment>
<proteinExistence type="predicted"/>
<feature type="domain" description="Outer membrane protein beta-barrel" evidence="5">
    <location>
        <begin position="388"/>
        <end position="785"/>
    </location>
</feature>
<feature type="chain" id="PRO_5045460462" evidence="4">
    <location>
        <begin position="27"/>
        <end position="812"/>
    </location>
</feature>
<dbReference type="RefSeq" id="WP_161816678.1">
    <property type="nucleotide sequence ID" value="NZ_JAACJS010000002.1"/>
</dbReference>
<dbReference type="PROSITE" id="PS51257">
    <property type="entry name" value="PROKAR_LIPOPROTEIN"/>
    <property type="match status" value="1"/>
</dbReference>
<dbReference type="SUPFAM" id="SSF56935">
    <property type="entry name" value="Porins"/>
    <property type="match status" value="1"/>
</dbReference>
<dbReference type="Gene3D" id="2.40.170.20">
    <property type="entry name" value="TonB-dependent receptor, beta-barrel domain"/>
    <property type="match status" value="1"/>
</dbReference>
<dbReference type="InterPro" id="IPR037066">
    <property type="entry name" value="Plug_dom_sf"/>
</dbReference>
<dbReference type="PANTHER" id="PTHR40980">
    <property type="entry name" value="PLUG DOMAIN-CONTAINING PROTEIN"/>
    <property type="match status" value="1"/>
</dbReference>
<dbReference type="SUPFAM" id="SSF49464">
    <property type="entry name" value="Carboxypeptidase regulatory domain-like"/>
    <property type="match status" value="1"/>
</dbReference>
<dbReference type="InterPro" id="IPR041700">
    <property type="entry name" value="OMP_b-brl_3"/>
</dbReference>
<accession>A0ABW9ZRI8</accession>
<name>A0ABW9ZRI8_9BACT</name>
<gene>
    <name evidence="6" type="ORF">GWC95_00315</name>
</gene>
<keyword evidence="2" id="KW-0472">Membrane</keyword>
<dbReference type="Gene3D" id="2.170.130.10">
    <property type="entry name" value="TonB-dependent receptor, plug domain"/>
    <property type="match status" value="1"/>
</dbReference>
<evidence type="ECO:0000313" key="6">
    <source>
        <dbReference type="EMBL" id="NCI48342.1"/>
    </source>
</evidence>
<dbReference type="InterPro" id="IPR036942">
    <property type="entry name" value="Beta-barrel_TonB_sf"/>
</dbReference>
<evidence type="ECO:0000313" key="7">
    <source>
        <dbReference type="Proteomes" id="UP000753802"/>
    </source>
</evidence>
<evidence type="ECO:0000259" key="5">
    <source>
        <dbReference type="Pfam" id="PF14905"/>
    </source>
</evidence>
<keyword evidence="4" id="KW-0732">Signal</keyword>
<dbReference type="Pfam" id="PF14905">
    <property type="entry name" value="OMP_b-brl_3"/>
    <property type="match status" value="1"/>
</dbReference>
<organism evidence="6 7">
    <name type="scientific">Sediminibacterium roseum</name>
    <dbReference type="NCBI Taxonomy" id="1978412"/>
    <lineage>
        <taxon>Bacteria</taxon>
        <taxon>Pseudomonadati</taxon>
        <taxon>Bacteroidota</taxon>
        <taxon>Chitinophagia</taxon>
        <taxon>Chitinophagales</taxon>
        <taxon>Chitinophagaceae</taxon>
        <taxon>Sediminibacterium</taxon>
    </lineage>
</organism>
<keyword evidence="6" id="KW-0675">Receptor</keyword>
<evidence type="ECO:0000256" key="1">
    <source>
        <dbReference type="ARBA" id="ARBA00004442"/>
    </source>
</evidence>
<evidence type="ECO:0000256" key="3">
    <source>
        <dbReference type="ARBA" id="ARBA00023237"/>
    </source>
</evidence>
<dbReference type="Proteomes" id="UP000753802">
    <property type="component" value="Unassembled WGS sequence"/>
</dbReference>
<evidence type="ECO:0000256" key="4">
    <source>
        <dbReference type="SAM" id="SignalP"/>
    </source>
</evidence>
<keyword evidence="7" id="KW-1185">Reference proteome</keyword>
<sequence>MREMKHILYSALFLACVFTSSAQTQANTEALTVTVTNQQSDVLEGAVVEITDGATKKLVKSAVTNKNGVSVFYISLLGEYVLKVSFVGQETQSVPLSRTVLADRKVTVALRPASGSLANVSVTSRKPFVQMAQGKVIVNPDASLTNAGTTVLEVLEKSPGVMVDKNGGISLQGKAGVLVLIDDKQTYLSGNDLNNLLSGMSSSQVETIELITSPSAKYDASGNAGIINIKTKKNRQIGFNGVATTSFAQGRYPKNNNSLVLNYRNGKFNTFLTYSTNLSKNFTTIYALRRYYSNSGALLSLLDQPTIFINNNFSNTLKTGFDFYASQKTTLGIALTGITVARTGNSDATASWKNAAGITDSSIRTLSATSYRFTNGGINLNAKHNISKTQDLSVDLDYLRYSINNDQSFSNQLQASGGYNEGSRGNLPSSISIFSAKADYSVQIGKEAKLESGYKLSGINTDNIASYQKFNGSVWKEDLDKSNHFLYKENINALYTSFEQKSARVSFQLGLRYENTHYDGHQLGNAARKDSSFANNYGGFFPSGYISYRADSSNSFSITAGRRIDRPAFQRLNPFVTIINKYTYERGNPFFRPQYSWNMELSHQFKQLLTTTVSYSIIKDYFSQLFLSEGSDILVYTQGNVGKMYNLAVSVAVQATPLSWWTLSGQAIYNYKELKGYSNVNYNSNVSQLNISMNNQLRLGKIYTAEVSGFYTTQARNDLQELLLPTGQLSAGIARPVFNKKGTLKLSVRDILYTQVMEGNTDFPNADEYFILRRDSRVVNLSLTYRFGKPLKAARRNAGSAGDEMQRVGSGG</sequence>
<dbReference type="PANTHER" id="PTHR40980:SF4">
    <property type="entry name" value="TONB-DEPENDENT RECEPTOR-LIKE BETA-BARREL DOMAIN-CONTAINING PROTEIN"/>
    <property type="match status" value="1"/>
</dbReference>
<evidence type="ECO:0000256" key="2">
    <source>
        <dbReference type="ARBA" id="ARBA00023136"/>
    </source>
</evidence>
<feature type="signal peptide" evidence="4">
    <location>
        <begin position="1"/>
        <end position="26"/>
    </location>
</feature>
<dbReference type="InterPro" id="IPR008969">
    <property type="entry name" value="CarboxyPept-like_regulatory"/>
</dbReference>